<dbReference type="RefSeq" id="WP_058443570.1">
    <property type="nucleotide sequence ID" value="NZ_CAAAHT010000009.1"/>
</dbReference>
<keyword evidence="2" id="KW-0812">Transmembrane</keyword>
<sequence length="279" mass="30789">MILTITASTIVISKVVLYFTTFAAASAGVGATVFVQKMNDARNQAEEAALQQIEDTGRERNERRMEHLDHIVDSAVQQTLRLETETSVHTQKIALNLQRLDSDVAVIGSEKDKLMATNTSLLSTNEANNQKMQGVMEELKAKIILLEKASQALELAKATLLERENEIAMAQEQLETAKKSITQLAESLDMVRNENAEKSKKIASLEKDVEKMAEQHSASKESLTRASLKIQDLVKTRKALLTELQASEKLVIELTSQIEGAQRQIPVRAVSGTNPGFFA</sequence>
<gene>
    <name evidence="3" type="ORF">Lfee_0352</name>
</gene>
<keyword evidence="1" id="KW-0175">Coiled coil</keyword>
<feature type="coiled-coil region" evidence="1">
    <location>
        <begin position="122"/>
        <end position="264"/>
    </location>
</feature>
<keyword evidence="4" id="KW-1185">Reference proteome</keyword>
<reference evidence="3 4" key="1">
    <citation type="submission" date="2015-11" db="EMBL/GenBank/DDBJ databases">
        <title>Genomic analysis of 38 Legionella species identifies large and diverse effector repertoires.</title>
        <authorList>
            <person name="Burstein D."/>
            <person name="Amaro F."/>
            <person name="Zusman T."/>
            <person name="Lifshitz Z."/>
            <person name="Cohen O."/>
            <person name="Gilbert J.A."/>
            <person name="Pupko T."/>
            <person name="Shuman H.A."/>
            <person name="Segal G."/>
        </authorList>
    </citation>
    <scope>NUCLEOTIDE SEQUENCE [LARGE SCALE GENOMIC DNA]</scope>
    <source>
        <strain evidence="3 4">WO-44C</strain>
    </source>
</reference>
<name>A0A0W0U839_9GAMM</name>
<dbReference type="Proteomes" id="UP000054698">
    <property type="component" value="Unassembled WGS sequence"/>
</dbReference>
<protein>
    <submittedName>
        <fullName evidence="3">Uncharacterized protein</fullName>
    </submittedName>
</protein>
<evidence type="ECO:0000313" key="3">
    <source>
        <dbReference type="EMBL" id="KTD03951.1"/>
    </source>
</evidence>
<dbReference type="EMBL" id="LNYB01000012">
    <property type="protein sequence ID" value="KTD03951.1"/>
    <property type="molecule type" value="Genomic_DNA"/>
</dbReference>
<accession>A0A0W0U839</accession>
<evidence type="ECO:0000313" key="4">
    <source>
        <dbReference type="Proteomes" id="UP000054698"/>
    </source>
</evidence>
<comment type="caution">
    <text evidence="3">The sequence shown here is derived from an EMBL/GenBank/DDBJ whole genome shotgun (WGS) entry which is preliminary data.</text>
</comment>
<feature type="transmembrane region" description="Helical" evidence="2">
    <location>
        <begin position="15"/>
        <end position="35"/>
    </location>
</feature>
<keyword evidence="2" id="KW-0472">Membrane</keyword>
<evidence type="ECO:0000256" key="2">
    <source>
        <dbReference type="SAM" id="Phobius"/>
    </source>
</evidence>
<organism evidence="3 4">
    <name type="scientific">Legionella feeleii</name>
    <dbReference type="NCBI Taxonomy" id="453"/>
    <lineage>
        <taxon>Bacteria</taxon>
        <taxon>Pseudomonadati</taxon>
        <taxon>Pseudomonadota</taxon>
        <taxon>Gammaproteobacteria</taxon>
        <taxon>Legionellales</taxon>
        <taxon>Legionellaceae</taxon>
        <taxon>Legionella</taxon>
    </lineage>
</organism>
<keyword evidence="2" id="KW-1133">Transmembrane helix</keyword>
<dbReference type="PATRIC" id="fig|453.4.peg.380"/>
<dbReference type="OrthoDB" id="9896653at2"/>
<dbReference type="AlphaFoldDB" id="A0A0W0U839"/>
<evidence type="ECO:0000256" key="1">
    <source>
        <dbReference type="SAM" id="Coils"/>
    </source>
</evidence>
<proteinExistence type="predicted"/>
<dbReference type="STRING" id="453.Lfee_0352"/>